<gene>
    <name evidence="1" type="ORF">OAUR00152_LOCUS13122</name>
</gene>
<dbReference type="AlphaFoldDB" id="A0A7S4IML1"/>
<name>A0A7S4IML1_9STRA</name>
<dbReference type="EMBL" id="HBKQ01019429">
    <property type="protein sequence ID" value="CAE2234126.1"/>
    <property type="molecule type" value="Transcribed_RNA"/>
</dbReference>
<organism evidence="1">
    <name type="scientific">Odontella aurita</name>
    <dbReference type="NCBI Taxonomy" id="265563"/>
    <lineage>
        <taxon>Eukaryota</taxon>
        <taxon>Sar</taxon>
        <taxon>Stramenopiles</taxon>
        <taxon>Ochrophyta</taxon>
        <taxon>Bacillariophyta</taxon>
        <taxon>Mediophyceae</taxon>
        <taxon>Biddulphiophycidae</taxon>
        <taxon>Eupodiscales</taxon>
        <taxon>Odontellaceae</taxon>
        <taxon>Odontella</taxon>
    </lineage>
</organism>
<protein>
    <submittedName>
        <fullName evidence="1">Uncharacterized protein</fullName>
    </submittedName>
</protein>
<evidence type="ECO:0000313" key="1">
    <source>
        <dbReference type="EMBL" id="CAE2234126.1"/>
    </source>
</evidence>
<proteinExistence type="predicted"/>
<reference evidence="1" key="1">
    <citation type="submission" date="2021-01" db="EMBL/GenBank/DDBJ databases">
        <authorList>
            <person name="Corre E."/>
            <person name="Pelletier E."/>
            <person name="Niang G."/>
            <person name="Scheremetjew M."/>
            <person name="Finn R."/>
            <person name="Kale V."/>
            <person name="Holt S."/>
            <person name="Cochrane G."/>
            <person name="Meng A."/>
            <person name="Brown T."/>
            <person name="Cohen L."/>
        </authorList>
    </citation>
    <scope>NUCLEOTIDE SEQUENCE</scope>
    <source>
        <strain evidence="1">Isolate 1302-5</strain>
    </source>
</reference>
<accession>A0A7S4IML1</accession>
<sequence length="104" mass="11733">MVRFLPPVDTPSSFDTIKAVFEKHVGMSKIEDLKNFRDTTGVAQTCSSGEFDNACLASEESVRTQQPQLQVAAWPFDPLRAWSHFGNKYFALVRWENHTVANGK</sequence>